<feature type="region of interest" description="Disordered" evidence="1">
    <location>
        <begin position="1"/>
        <end position="22"/>
    </location>
</feature>
<protein>
    <submittedName>
        <fullName evidence="2">Uncharacterized protein</fullName>
    </submittedName>
</protein>
<accession>A0A1X7VJ65</accession>
<evidence type="ECO:0000256" key="1">
    <source>
        <dbReference type="SAM" id="MobiDB-lite"/>
    </source>
</evidence>
<sequence>MTQLSQKNRAIAQNFRKRKGQI</sequence>
<evidence type="ECO:0000313" key="2">
    <source>
        <dbReference type="EnsemblMetazoa" id="Aqu2.1.39517_001"/>
    </source>
</evidence>
<reference evidence="2" key="1">
    <citation type="submission" date="2017-05" db="UniProtKB">
        <authorList>
            <consortium name="EnsemblMetazoa"/>
        </authorList>
    </citation>
    <scope>IDENTIFICATION</scope>
</reference>
<name>A0A1X7VJ65_AMPQE</name>
<dbReference type="AlphaFoldDB" id="A0A1X7VJ65"/>
<organism evidence="2">
    <name type="scientific">Amphimedon queenslandica</name>
    <name type="common">Sponge</name>
    <dbReference type="NCBI Taxonomy" id="400682"/>
    <lineage>
        <taxon>Eukaryota</taxon>
        <taxon>Metazoa</taxon>
        <taxon>Porifera</taxon>
        <taxon>Demospongiae</taxon>
        <taxon>Heteroscleromorpha</taxon>
        <taxon>Haplosclerida</taxon>
        <taxon>Niphatidae</taxon>
        <taxon>Amphimedon</taxon>
    </lineage>
</organism>
<dbReference type="InParanoid" id="A0A1X7VJ65"/>
<proteinExistence type="predicted"/>
<dbReference type="EnsemblMetazoa" id="Aqu2.1.39517_001">
    <property type="protein sequence ID" value="Aqu2.1.39517_001"/>
    <property type="gene ID" value="Aqu2.1.39517"/>
</dbReference>